<name>A0A9Q3C4K2_9BASI</name>
<evidence type="ECO:0000313" key="3">
    <source>
        <dbReference type="EMBL" id="MBW0476428.1"/>
    </source>
</evidence>
<keyword evidence="4" id="KW-1185">Reference proteome</keyword>
<protein>
    <recommendedName>
        <fullName evidence="5">Methyltransferase domain-containing protein</fullName>
    </recommendedName>
</protein>
<comment type="caution">
    <text evidence="3">The sequence shown here is derived from an EMBL/GenBank/DDBJ whole genome shotgun (WGS) entry which is preliminary data.</text>
</comment>
<evidence type="ECO:0000256" key="2">
    <source>
        <dbReference type="ARBA" id="ARBA00022691"/>
    </source>
</evidence>
<sequence length="299" mass="34601">MSRILKLPLPPEGTYNYPFDDPSNERQLNFLKHATAISDPKQLKKHLVESHERIMKFFPYPCIWNFDFARGLVSHHPIYPEVLSLAKKEVDYQKIFIDFGALLAVDVRQVISNGWKQEDVLAVDIYEEAKKLSCEMFKDVDGPPPYFIGDIFDSKVFNPAKPEEKIYSKIDLYSLKDLNPLKNRASFISCHYLFHLFGREDQERLASYCAMLLSDKAGSSIFGFHRGSQEEGYQSVHYIPGAVWYGHSVGSWVAMWEDIFEPTKVKIVADLKESNPATQYEYLHGNKTILWMTWSVTRL</sequence>
<gene>
    <name evidence="3" type="ORF">O181_016143</name>
</gene>
<organism evidence="3 4">
    <name type="scientific">Austropuccinia psidii MF-1</name>
    <dbReference type="NCBI Taxonomy" id="1389203"/>
    <lineage>
        <taxon>Eukaryota</taxon>
        <taxon>Fungi</taxon>
        <taxon>Dikarya</taxon>
        <taxon>Basidiomycota</taxon>
        <taxon>Pucciniomycotina</taxon>
        <taxon>Pucciniomycetes</taxon>
        <taxon>Pucciniales</taxon>
        <taxon>Sphaerophragmiaceae</taxon>
        <taxon>Austropuccinia</taxon>
    </lineage>
</organism>
<evidence type="ECO:0000313" key="4">
    <source>
        <dbReference type="Proteomes" id="UP000765509"/>
    </source>
</evidence>
<dbReference type="EMBL" id="AVOT02004465">
    <property type="protein sequence ID" value="MBW0476428.1"/>
    <property type="molecule type" value="Genomic_DNA"/>
</dbReference>
<dbReference type="AlphaFoldDB" id="A0A9Q3C4K2"/>
<evidence type="ECO:0000256" key="1">
    <source>
        <dbReference type="ARBA" id="ARBA00022679"/>
    </source>
</evidence>
<keyword evidence="2" id="KW-0949">S-adenosyl-L-methionine</keyword>
<dbReference type="PANTHER" id="PTHR35897">
    <property type="entry name" value="METHYLTRANSFERASE AUSD"/>
    <property type="match status" value="1"/>
</dbReference>
<accession>A0A9Q3C4K2</accession>
<dbReference type="OrthoDB" id="2094832at2759"/>
<proteinExistence type="predicted"/>
<dbReference type="Proteomes" id="UP000765509">
    <property type="component" value="Unassembled WGS sequence"/>
</dbReference>
<dbReference type="PANTHER" id="PTHR35897:SF1">
    <property type="entry name" value="METHYLTRANSFERASE AUSD"/>
    <property type="match status" value="1"/>
</dbReference>
<dbReference type="InterPro" id="IPR051654">
    <property type="entry name" value="Meroterpenoid_MTases"/>
</dbReference>
<evidence type="ECO:0008006" key="5">
    <source>
        <dbReference type="Google" id="ProtNLM"/>
    </source>
</evidence>
<keyword evidence="1" id="KW-0808">Transferase</keyword>
<dbReference type="GO" id="GO:0016740">
    <property type="term" value="F:transferase activity"/>
    <property type="evidence" value="ECO:0007669"/>
    <property type="project" value="UniProtKB-KW"/>
</dbReference>
<reference evidence="3" key="1">
    <citation type="submission" date="2021-03" db="EMBL/GenBank/DDBJ databases">
        <title>Draft genome sequence of rust myrtle Austropuccinia psidii MF-1, a brazilian biotype.</title>
        <authorList>
            <person name="Quecine M.C."/>
            <person name="Pachon D.M.R."/>
            <person name="Bonatelli M.L."/>
            <person name="Correr F.H."/>
            <person name="Franceschini L.M."/>
            <person name="Leite T.F."/>
            <person name="Margarido G.R.A."/>
            <person name="Almeida C.A."/>
            <person name="Ferrarezi J.A."/>
            <person name="Labate C.A."/>
        </authorList>
    </citation>
    <scope>NUCLEOTIDE SEQUENCE</scope>
    <source>
        <strain evidence="3">MF-1</strain>
    </source>
</reference>